<comment type="caution">
    <text evidence="2">The sequence shown here is derived from an EMBL/GenBank/DDBJ whole genome shotgun (WGS) entry which is preliminary data.</text>
</comment>
<gene>
    <name evidence="2" type="ORF">DRV85_02920</name>
</gene>
<dbReference type="OrthoDB" id="7658888at2"/>
<dbReference type="EMBL" id="QNTQ01000002">
    <property type="protein sequence ID" value="RBI87093.1"/>
    <property type="molecule type" value="Genomic_DNA"/>
</dbReference>
<sequence length="168" mass="17865">MSAYEYKVVPAPARAEKLKGVSAPEQRFAVSVEKLMNHYAAEGWEYLRAETLPSEERKGLAGKTTQMRTLLVFRRPAAAQGRPASAASLGAPASAPSAPGERPALRPVSGEAAQPPGEPSAAAAQDDGEDPIAIPGVLRAERGHDDRGIADKSAGRRLWAVRREDEQS</sequence>
<name>A0A365UCW2_9RHOB</name>
<proteinExistence type="predicted"/>
<feature type="compositionally biased region" description="Low complexity" evidence="1">
    <location>
        <begin position="74"/>
        <end position="100"/>
    </location>
</feature>
<reference evidence="2 3" key="1">
    <citation type="submission" date="2018-07" db="EMBL/GenBank/DDBJ databases">
        <title>Rhodosalinus sp. strain E84T genomic sequence and assembly.</title>
        <authorList>
            <person name="Liu Z.-W."/>
            <person name="Lu D.-C."/>
        </authorList>
    </citation>
    <scope>NUCLEOTIDE SEQUENCE [LARGE SCALE GENOMIC DNA]</scope>
    <source>
        <strain evidence="2 3">E84</strain>
    </source>
</reference>
<dbReference type="Proteomes" id="UP000253370">
    <property type="component" value="Unassembled WGS sequence"/>
</dbReference>
<keyword evidence="3" id="KW-1185">Reference proteome</keyword>
<protein>
    <submittedName>
        <fullName evidence="2">DUF4177 domain-containing protein</fullName>
    </submittedName>
</protein>
<accession>A0A365UCW2</accession>
<evidence type="ECO:0000313" key="3">
    <source>
        <dbReference type="Proteomes" id="UP000253370"/>
    </source>
</evidence>
<dbReference type="RefSeq" id="WP_113287941.1">
    <property type="nucleotide sequence ID" value="NZ_QNTQ01000002.1"/>
</dbReference>
<evidence type="ECO:0000256" key="1">
    <source>
        <dbReference type="SAM" id="MobiDB-lite"/>
    </source>
</evidence>
<feature type="compositionally biased region" description="Basic and acidic residues" evidence="1">
    <location>
        <begin position="139"/>
        <end position="154"/>
    </location>
</feature>
<organism evidence="2 3">
    <name type="scientific">Rhodosalinus halophilus</name>
    <dbReference type="NCBI Taxonomy" id="2259333"/>
    <lineage>
        <taxon>Bacteria</taxon>
        <taxon>Pseudomonadati</taxon>
        <taxon>Pseudomonadota</taxon>
        <taxon>Alphaproteobacteria</taxon>
        <taxon>Rhodobacterales</taxon>
        <taxon>Paracoccaceae</taxon>
        <taxon>Rhodosalinus</taxon>
    </lineage>
</organism>
<dbReference type="AlphaFoldDB" id="A0A365UCW2"/>
<evidence type="ECO:0000313" key="2">
    <source>
        <dbReference type="EMBL" id="RBI87093.1"/>
    </source>
</evidence>
<feature type="region of interest" description="Disordered" evidence="1">
    <location>
        <begin position="74"/>
        <end position="168"/>
    </location>
</feature>